<dbReference type="InterPro" id="IPR045851">
    <property type="entry name" value="AMP-bd_C_sf"/>
</dbReference>
<evidence type="ECO:0000313" key="4">
    <source>
        <dbReference type="Proteomes" id="UP001555786"/>
    </source>
</evidence>
<feature type="compositionally biased region" description="Low complexity" evidence="1">
    <location>
        <begin position="670"/>
        <end position="680"/>
    </location>
</feature>
<reference evidence="3 4" key="1">
    <citation type="submission" date="2024-07" db="EMBL/GenBank/DDBJ databases">
        <title>Description of Labrys sedimenti sp. nov., isolated from a diclofenac-degrading enrichment culture.</title>
        <authorList>
            <person name="Tancsics A."/>
            <person name="Csepanyi A."/>
        </authorList>
    </citation>
    <scope>NUCLEOTIDE SEQUENCE [LARGE SCALE GENOMIC DNA]</scope>
    <source>
        <strain evidence="3 4">LMG 23578</strain>
    </source>
</reference>
<gene>
    <name evidence="3" type="ORF">ABXS05_04625</name>
</gene>
<dbReference type="Gene3D" id="3.30.300.30">
    <property type="match status" value="1"/>
</dbReference>
<dbReference type="InterPro" id="IPR025110">
    <property type="entry name" value="AMP-bd_C"/>
</dbReference>
<feature type="region of interest" description="Disordered" evidence="1">
    <location>
        <begin position="1"/>
        <end position="37"/>
    </location>
</feature>
<feature type="domain" description="Carrier" evidence="2">
    <location>
        <begin position="595"/>
        <end position="670"/>
    </location>
</feature>
<evidence type="ECO:0000313" key="3">
    <source>
        <dbReference type="EMBL" id="MEW9304809.1"/>
    </source>
</evidence>
<comment type="caution">
    <text evidence="3">The sequence shown here is derived from an EMBL/GenBank/DDBJ whole genome shotgun (WGS) entry which is preliminary data.</text>
</comment>
<dbReference type="Pfam" id="PF13193">
    <property type="entry name" value="AMP-binding_C"/>
    <property type="match status" value="1"/>
</dbReference>
<dbReference type="InterPro" id="IPR010071">
    <property type="entry name" value="AA_adenyl_dom"/>
</dbReference>
<dbReference type="Gene3D" id="1.10.1200.10">
    <property type="entry name" value="ACP-like"/>
    <property type="match status" value="1"/>
</dbReference>
<dbReference type="InterPro" id="IPR000873">
    <property type="entry name" value="AMP-dep_synth/lig_dom"/>
</dbReference>
<dbReference type="NCBIfam" id="TIGR01733">
    <property type="entry name" value="AA-adenyl-dom"/>
    <property type="match status" value="1"/>
</dbReference>
<dbReference type="InterPro" id="IPR036736">
    <property type="entry name" value="ACP-like_sf"/>
</dbReference>
<dbReference type="InterPro" id="IPR009081">
    <property type="entry name" value="PP-bd_ACP"/>
</dbReference>
<accession>A0ABV3PGR6</accession>
<dbReference type="PROSITE" id="PS50075">
    <property type="entry name" value="CARRIER"/>
    <property type="match status" value="1"/>
</dbReference>
<dbReference type="Gene3D" id="3.40.50.12780">
    <property type="entry name" value="N-terminal domain of ligase-like"/>
    <property type="match status" value="1"/>
</dbReference>
<dbReference type="RefSeq" id="WP_367623088.1">
    <property type="nucleotide sequence ID" value="NZ_JBFNQD010000001.1"/>
</dbReference>
<evidence type="ECO:0000259" key="2">
    <source>
        <dbReference type="PROSITE" id="PS50075"/>
    </source>
</evidence>
<name>A0ABV3PGR6_9HYPH</name>
<dbReference type="PANTHER" id="PTHR45527:SF14">
    <property type="entry name" value="PLIPASTATIN SYNTHASE SUBUNIT B"/>
    <property type="match status" value="1"/>
</dbReference>
<keyword evidence="4" id="KW-1185">Reference proteome</keyword>
<dbReference type="CDD" id="cd17643">
    <property type="entry name" value="A_NRPS_Cytc1-like"/>
    <property type="match status" value="1"/>
</dbReference>
<sequence>MKTHTKRPKAGIFRFARNRKLGTSGRPDGPKESNGYHIGAAGVGNGGLAARPAAERSSGALYTILHGGSVSMFQTNLSVHQLISEQAALRPDSLAVTCDGVSITFGELNARANQLAHRLLKMGVKPNTLVAIGLERSIDMVVGMLGIMKSGAAYLPLDPSYPRERLTFTLEDARPLAFVTTASGRPTLPPSDLPMILLDQDADSLGTEPVTNPDIAIDPQSLIYVIYTSGSTGRPKGCRLTHHNVVRLFHATDHWFGFGPQDVWTFFHSHAFDFSVWEIWGALVYGGRVVVVPHRVSRSPEDFLDLLVREQVTVLNQTPSAFRTLIEVERRRPEASALALRYVILGGEALEFQMLRPWFNRYGDAKPRIINMYGITETTVFVTYRPVSAAELDSNRASLIGVPIPDLTIHVLDENRRPVPVGEEGEIYVGGEGVCLGYLNRPELTAERFIDWQPSEGQAAEKLYKTGDLVRRTADGDLEYLGRSDHQVKIRGFRIETGEIENQLMRHPAVTACAVIARTDGPGEAKLVAYIVPSATSATSADAATLKAHLAQTLPDYMLPFAFVDLGELPMTENGKLDRKALPSPTFAASPIVPEARDEIEQKIAAIWSRVLSVPDVSTKINFFDQGGSSLQILTVLNEIQESIHPELRLSDVFERPTITALANFIRSSSAPAASPAARPENLRARQQAEALQRMRQRQMGAAR</sequence>
<dbReference type="Pfam" id="PF00550">
    <property type="entry name" value="PP-binding"/>
    <property type="match status" value="1"/>
</dbReference>
<dbReference type="Proteomes" id="UP001555786">
    <property type="component" value="Unassembled WGS sequence"/>
</dbReference>
<dbReference type="InterPro" id="IPR042099">
    <property type="entry name" value="ANL_N_sf"/>
</dbReference>
<dbReference type="Pfam" id="PF00501">
    <property type="entry name" value="AMP-binding"/>
    <property type="match status" value="1"/>
</dbReference>
<dbReference type="SUPFAM" id="SSF47336">
    <property type="entry name" value="ACP-like"/>
    <property type="match status" value="1"/>
</dbReference>
<proteinExistence type="predicted"/>
<feature type="region of interest" description="Disordered" evidence="1">
    <location>
        <begin position="670"/>
        <end position="704"/>
    </location>
</feature>
<evidence type="ECO:0000256" key="1">
    <source>
        <dbReference type="SAM" id="MobiDB-lite"/>
    </source>
</evidence>
<protein>
    <submittedName>
        <fullName evidence="3">Amino acid adenylation domain-containing protein</fullName>
    </submittedName>
</protein>
<organism evidence="3 4">
    <name type="scientific">Labrys neptuniae</name>
    <dbReference type="NCBI Taxonomy" id="376174"/>
    <lineage>
        <taxon>Bacteria</taxon>
        <taxon>Pseudomonadati</taxon>
        <taxon>Pseudomonadota</taxon>
        <taxon>Alphaproteobacteria</taxon>
        <taxon>Hyphomicrobiales</taxon>
        <taxon>Xanthobacteraceae</taxon>
        <taxon>Labrys</taxon>
    </lineage>
</organism>
<dbReference type="EMBL" id="JBFNQD010000001">
    <property type="protein sequence ID" value="MEW9304809.1"/>
    <property type="molecule type" value="Genomic_DNA"/>
</dbReference>
<dbReference type="PROSITE" id="PS00455">
    <property type="entry name" value="AMP_BINDING"/>
    <property type="match status" value="1"/>
</dbReference>
<dbReference type="InterPro" id="IPR020845">
    <property type="entry name" value="AMP-binding_CS"/>
</dbReference>
<dbReference type="PANTHER" id="PTHR45527">
    <property type="entry name" value="NONRIBOSOMAL PEPTIDE SYNTHETASE"/>
    <property type="match status" value="1"/>
</dbReference>
<dbReference type="SUPFAM" id="SSF56801">
    <property type="entry name" value="Acetyl-CoA synthetase-like"/>
    <property type="match status" value="1"/>
</dbReference>